<dbReference type="GO" id="GO:0022627">
    <property type="term" value="C:cytosolic small ribosomal subunit"/>
    <property type="evidence" value="ECO:0007669"/>
    <property type="project" value="TreeGrafter"/>
</dbReference>
<dbReference type="RefSeq" id="WP_090438152.1">
    <property type="nucleotide sequence ID" value="NZ_FOHU01000001.1"/>
</dbReference>
<dbReference type="CDD" id="cd05687">
    <property type="entry name" value="S1_RPS1_repeat_ec1_hs1"/>
    <property type="match status" value="1"/>
</dbReference>
<dbReference type="OrthoDB" id="9804077at2"/>
<dbReference type="Gene3D" id="2.40.50.140">
    <property type="entry name" value="Nucleic acid-binding proteins"/>
    <property type="match status" value="4"/>
</dbReference>
<feature type="domain" description="S1 motif" evidence="4">
    <location>
        <begin position="22"/>
        <end position="91"/>
    </location>
</feature>
<dbReference type="InterPro" id="IPR035104">
    <property type="entry name" value="Ribosomal_protein_S1-like"/>
</dbReference>
<dbReference type="CDD" id="cd04465">
    <property type="entry name" value="S1_RPS1_repeat_ec2_hs2"/>
    <property type="match status" value="1"/>
</dbReference>
<evidence type="ECO:0000256" key="2">
    <source>
        <dbReference type="ARBA" id="ARBA00022980"/>
    </source>
</evidence>
<dbReference type="GO" id="GO:0006412">
    <property type="term" value="P:translation"/>
    <property type="evidence" value="ECO:0007669"/>
    <property type="project" value="TreeGrafter"/>
</dbReference>
<reference evidence="5 6" key="1">
    <citation type="submission" date="2016-10" db="EMBL/GenBank/DDBJ databases">
        <authorList>
            <person name="de Groot N.N."/>
        </authorList>
    </citation>
    <scope>NUCLEOTIDE SEQUENCE [LARGE SCALE GENOMIC DNA]</scope>
    <source>
        <strain evidence="5 6">DSM 18979</strain>
    </source>
</reference>
<comment type="similarity">
    <text evidence="1">Belongs to the bacterial ribosomal protein bS1 family.</text>
</comment>
<dbReference type="NCBIfam" id="NF005208">
    <property type="entry name" value="PRK06676.1"/>
    <property type="match status" value="1"/>
</dbReference>
<name>A0A1H9YK40_9FIRM</name>
<dbReference type="SUPFAM" id="SSF50249">
    <property type="entry name" value="Nucleic acid-binding proteins"/>
    <property type="match status" value="4"/>
</dbReference>
<dbReference type="Proteomes" id="UP000199568">
    <property type="component" value="Unassembled WGS sequence"/>
</dbReference>
<evidence type="ECO:0000313" key="5">
    <source>
        <dbReference type="EMBL" id="SES69434.1"/>
    </source>
</evidence>
<evidence type="ECO:0000259" key="4">
    <source>
        <dbReference type="PROSITE" id="PS50126"/>
    </source>
</evidence>
<keyword evidence="2 5" id="KW-0689">Ribosomal protein</keyword>
<dbReference type="PANTHER" id="PTHR10724:SF7">
    <property type="entry name" value="SMALL RIBOSOMAL SUBUNIT PROTEIN BS1C"/>
    <property type="match status" value="1"/>
</dbReference>
<keyword evidence="3" id="KW-0687">Ribonucleoprotein</keyword>
<dbReference type="PANTHER" id="PTHR10724">
    <property type="entry name" value="30S RIBOSOMAL PROTEIN S1"/>
    <property type="match status" value="1"/>
</dbReference>
<dbReference type="Pfam" id="PF00575">
    <property type="entry name" value="S1"/>
    <property type="match status" value="4"/>
</dbReference>
<dbReference type="AlphaFoldDB" id="A0A1H9YK40"/>
<dbReference type="CDD" id="cd05688">
    <property type="entry name" value="S1_RPS1_repeat_ec3"/>
    <property type="match status" value="1"/>
</dbReference>
<dbReference type="EMBL" id="FOHU01000001">
    <property type="protein sequence ID" value="SES69434.1"/>
    <property type="molecule type" value="Genomic_DNA"/>
</dbReference>
<dbReference type="STRING" id="426128.SAMN05660297_00275"/>
<dbReference type="InterPro" id="IPR050437">
    <property type="entry name" value="Ribos_protein_bS1-like"/>
</dbReference>
<feature type="domain" description="S1 motif" evidence="4">
    <location>
        <begin position="196"/>
        <end position="264"/>
    </location>
</feature>
<evidence type="ECO:0000313" key="6">
    <source>
        <dbReference type="Proteomes" id="UP000199568"/>
    </source>
</evidence>
<dbReference type="SMART" id="SM00316">
    <property type="entry name" value="S1"/>
    <property type="match status" value="4"/>
</dbReference>
<proteinExistence type="inferred from homology"/>
<dbReference type="PROSITE" id="PS50126">
    <property type="entry name" value="S1"/>
    <property type="match status" value="4"/>
</dbReference>
<evidence type="ECO:0000256" key="1">
    <source>
        <dbReference type="ARBA" id="ARBA00006767"/>
    </source>
</evidence>
<dbReference type="PRINTS" id="PR00681">
    <property type="entry name" value="RIBOSOMALS1"/>
</dbReference>
<protein>
    <submittedName>
        <fullName evidence="5">SSU ribosomal protein S1P</fullName>
    </submittedName>
</protein>
<sequence>MNNEMENLMEEIEKSMIKLHRGDIVTGKVIRVTDSEITVNVGYKADGVIPKQEMSNDTSVNPHDVAKVGDEIKVYIIKVDDGEGNVLLSKKKVDSEKGWEDLEMINEAKSLVETKVIEAVRGGVVTISRGIRCFIPASQLSDRYVEDLNAYVGKSFNTKIIEFDRRKNKVVLSRKDVLMEEKKEKRNEVFSQLEKGQRIQGQVKQITDFGAFVDIGGIDGLVHISEISWGRVKHPSEILQTGESVEVEVLDFDRSSGKVSLSLKNTQIQPWEDIENNYKTGDIVEGKVVKLLDFGAFVEIEPGLDGLVHISQISDKHIANPSEVLALNEKINVKILDINKEEKRISLSIIAAKETKEDPSIDYVDDENPVTIGDIVKSSSNDDKNKES</sequence>
<gene>
    <name evidence="5" type="ORF">SAMN05660297_00275</name>
</gene>
<dbReference type="InterPro" id="IPR012340">
    <property type="entry name" value="NA-bd_OB-fold"/>
</dbReference>
<accession>A0A1H9YK40</accession>
<keyword evidence="6" id="KW-1185">Reference proteome</keyword>
<organism evidence="5 6">
    <name type="scientific">Natronincola peptidivorans</name>
    <dbReference type="NCBI Taxonomy" id="426128"/>
    <lineage>
        <taxon>Bacteria</taxon>
        <taxon>Bacillati</taxon>
        <taxon>Bacillota</taxon>
        <taxon>Clostridia</taxon>
        <taxon>Peptostreptococcales</taxon>
        <taxon>Natronincolaceae</taxon>
        <taxon>Natronincola</taxon>
    </lineage>
</organism>
<feature type="domain" description="S1 motif" evidence="4">
    <location>
        <begin position="106"/>
        <end position="175"/>
    </location>
</feature>
<evidence type="ECO:0000256" key="3">
    <source>
        <dbReference type="ARBA" id="ARBA00023274"/>
    </source>
</evidence>
<dbReference type="GO" id="GO:0003735">
    <property type="term" value="F:structural constituent of ribosome"/>
    <property type="evidence" value="ECO:0007669"/>
    <property type="project" value="TreeGrafter"/>
</dbReference>
<dbReference type="GO" id="GO:0003729">
    <property type="term" value="F:mRNA binding"/>
    <property type="evidence" value="ECO:0007669"/>
    <property type="project" value="UniProtKB-ARBA"/>
</dbReference>
<dbReference type="FunFam" id="2.40.50.140:FF:000051">
    <property type="entry name" value="RNA-binding transcriptional accessory protein"/>
    <property type="match status" value="2"/>
</dbReference>
<dbReference type="InterPro" id="IPR003029">
    <property type="entry name" value="S1_domain"/>
</dbReference>
<feature type="domain" description="S1 motif" evidence="4">
    <location>
        <begin position="281"/>
        <end position="350"/>
    </location>
</feature>